<dbReference type="Proteomes" id="UP000751190">
    <property type="component" value="Unassembled WGS sequence"/>
</dbReference>
<proteinExistence type="predicted"/>
<dbReference type="InterPro" id="IPR029058">
    <property type="entry name" value="AB_hydrolase_fold"/>
</dbReference>
<protein>
    <recommendedName>
        <fullName evidence="3">BD-FAE-like domain-containing protein</fullName>
    </recommendedName>
</protein>
<keyword evidence="5" id="KW-1185">Reference proteome</keyword>
<evidence type="ECO:0000313" key="5">
    <source>
        <dbReference type="Proteomes" id="UP000751190"/>
    </source>
</evidence>
<evidence type="ECO:0000313" key="4">
    <source>
        <dbReference type="EMBL" id="KAG8467330.1"/>
    </source>
</evidence>
<dbReference type="EMBL" id="JAGTXO010000006">
    <property type="protein sequence ID" value="KAG8467330.1"/>
    <property type="molecule type" value="Genomic_DNA"/>
</dbReference>
<dbReference type="InterPro" id="IPR050300">
    <property type="entry name" value="GDXG_lipolytic_enzyme"/>
</dbReference>
<feature type="compositionally biased region" description="Basic and acidic residues" evidence="2">
    <location>
        <begin position="1"/>
        <end position="26"/>
    </location>
</feature>
<reference evidence="4" key="1">
    <citation type="submission" date="2021-05" db="EMBL/GenBank/DDBJ databases">
        <title>The genome of the haptophyte Pavlova lutheri (Diacronema luteri, Pavlovales) - a model for lipid biosynthesis in eukaryotic algae.</title>
        <authorList>
            <person name="Hulatt C.J."/>
            <person name="Posewitz M.C."/>
        </authorList>
    </citation>
    <scope>NUCLEOTIDE SEQUENCE</scope>
    <source>
        <strain evidence="4">NIVA-4/92</strain>
    </source>
</reference>
<feature type="domain" description="BD-FAE-like" evidence="3">
    <location>
        <begin position="111"/>
        <end position="327"/>
    </location>
</feature>
<feature type="region of interest" description="Disordered" evidence="2">
    <location>
        <begin position="1"/>
        <end position="31"/>
    </location>
</feature>
<dbReference type="AlphaFoldDB" id="A0A8J6CEV8"/>
<gene>
    <name evidence="4" type="ORF">KFE25_000646</name>
</gene>
<name>A0A8J6CEV8_DIALT</name>
<dbReference type="SUPFAM" id="SSF53474">
    <property type="entry name" value="alpha/beta-Hydrolases"/>
    <property type="match status" value="1"/>
</dbReference>
<dbReference type="PANTHER" id="PTHR48081">
    <property type="entry name" value="AB HYDROLASE SUPERFAMILY PROTEIN C4A8.06C"/>
    <property type="match status" value="1"/>
</dbReference>
<sequence>MCNEAHSARREAHPTRREARVGEDAPLRAASSANPIRRDRGALGTLVWCGQMWASLQPLVGLPGLWLLQLARLAAFVALTLPVLGPQFCRYLLHRRVFKNVPYGPSVRHQLDVYAPPPARDGAPHPVVIFVSGGAWIIGYKAWPYLQALFLQANGVLVVCPDYRNFPHAAIPGMADDVDAAIAWTLRNVRRLRGDARNVTLVGQSAGAHLVALVLAERAAAQAARPTGGAPCKRARRAWRLEQLRSWVGVSGPFSLAPFVETLHARGLDRRLLSRLFPNPAVLSPLARVEALGAGGRAALARLPCLLAHGTADATVPWAQTADFAAVLRAAGVCVRVELYQGKSHTDPILEGPMSGDDALGARLLALVRAQRPARAKSTGEEGGEEEACVGLPGALVLPGAVLHLARWVNPF</sequence>
<comment type="caution">
    <text evidence="4">The sequence shown here is derived from an EMBL/GenBank/DDBJ whole genome shotgun (WGS) entry which is preliminary data.</text>
</comment>
<dbReference type="InterPro" id="IPR049492">
    <property type="entry name" value="BD-FAE-like_dom"/>
</dbReference>
<accession>A0A8J6CEV8</accession>
<evidence type="ECO:0000256" key="1">
    <source>
        <dbReference type="ARBA" id="ARBA00022801"/>
    </source>
</evidence>
<dbReference type="GO" id="GO:0016787">
    <property type="term" value="F:hydrolase activity"/>
    <property type="evidence" value="ECO:0007669"/>
    <property type="project" value="UniProtKB-KW"/>
</dbReference>
<evidence type="ECO:0000256" key="2">
    <source>
        <dbReference type="SAM" id="MobiDB-lite"/>
    </source>
</evidence>
<organism evidence="4 5">
    <name type="scientific">Diacronema lutheri</name>
    <name type="common">Unicellular marine alga</name>
    <name type="synonym">Monochrysis lutheri</name>
    <dbReference type="NCBI Taxonomy" id="2081491"/>
    <lineage>
        <taxon>Eukaryota</taxon>
        <taxon>Haptista</taxon>
        <taxon>Haptophyta</taxon>
        <taxon>Pavlovophyceae</taxon>
        <taxon>Pavlovales</taxon>
        <taxon>Pavlovaceae</taxon>
        <taxon>Diacronema</taxon>
    </lineage>
</organism>
<dbReference type="Gene3D" id="3.40.50.1820">
    <property type="entry name" value="alpha/beta hydrolase"/>
    <property type="match status" value="1"/>
</dbReference>
<dbReference type="Pfam" id="PF20434">
    <property type="entry name" value="BD-FAE"/>
    <property type="match status" value="1"/>
</dbReference>
<keyword evidence="1" id="KW-0378">Hydrolase</keyword>
<dbReference type="OMA" id="MMFKPLI"/>
<evidence type="ECO:0000259" key="3">
    <source>
        <dbReference type="Pfam" id="PF20434"/>
    </source>
</evidence>
<dbReference type="OrthoDB" id="6495301at2759"/>
<dbReference type="PANTHER" id="PTHR48081:SF33">
    <property type="entry name" value="KYNURENINE FORMAMIDASE"/>
    <property type="match status" value="1"/>
</dbReference>